<dbReference type="Pfam" id="PF22570">
    <property type="entry name" value="LiaF-TM"/>
    <property type="match status" value="1"/>
</dbReference>
<evidence type="ECO:0000259" key="2">
    <source>
        <dbReference type="Pfam" id="PF22570"/>
    </source>
</evidence>
<evidence type="ECO:0000313" key="3">
    <source>
        <dbReference type="EMBL" id="NUU18800.1"/>
    </source>
</evidence>
<feature type="transmembrane region" description="Helical" evidence="1">
    <location>
        <begin position="6"/>
        <end position="25"/>
    </location>
</feature>
<gene>
    <name evidence="3" type="ORF">HP550_16225</name>
</gene>
<sequence length="221" mass="23713">MDRRPPVQVFLGILIVGVGLIALLTQLDVVDVNVGQLVADWWPLAVIGVGLVALATVPRAWIGPSVIVAVGVFFLLQTLGILDVHLWEILWPVGIILVGLSLITSIGSRSLDDDTINSTVFWWGSQRKTRSQQFKGGSLTAIMGGIEVDLRDADIVDKAEIAIFALWGGVEVKVPPTWRVRTSGLPLLGGWDDKTTLPLEDGAPELVVHVTAIMGGAEIKS</sequence>
<organism evidence="3 4">
    <name type="scientific">Cellulomonas humilata</name>
    <dbReference type="NCBI Taxonomy" id="144055"/>
    <lineage>
        <taxon>Bacteria</taxon>
        <taxon>Bacillati</taxon>
        <taxon>Actinomycetota</taxon>
        <taxon>Actinomycetes</taxon>
        <taxon>Micrococcales</taxon>
        <taxon>Cellulomonadaceae</taxon>
        <taxon>Cellulomonas</taxon>
    </lineage>
</organism>
<feature type="domain" description="LiaF transmembrane" evidence="2">
    <location>
        <begin position="10"/>
        <end position="105"/>
    </location>
</feature>
<keyword evidence="1" id="KW-1133">Transmembrane helix</keyword>
<dbReference type="PANTHER" id="PTHR40763:SF5">
    <property type="entry name" value="MEMBRANE PROTEIN"/>
    <property type="match status" value="1"/>
</dbReference>
<name>A0A7Y6A389_9CELL</name>
<evidence type="ECO:0000313" key="4">
    <source>
        <dbReference type="Proteomes" id="UP000565724"/>
    </source>
</evidence>
<keyword evidence="1" id="KW-0472">Membrane</keyword>
<dbReference type="AlphaFoldDB" id="A0A7Y6A389"/>
<feature type="transmembrane region" description="Helical" evidence="1">
    <location>
        <begin position="37"/>
        <end position="55"/>
    </location>
</feature>
<feature type="transmembrane region" description="Helical" evidence="1">
    <location>
        <begin position="61"/>
        <end position="82"/>
    </location>
</feature>
<dbReference type="EMBL" id="JABMCI010000069">
    <property type="protein sequence ID" value="NUU18800.1"/>
    <property type="molecule type" value="Genomic_DNA"/>
</dbReference>
<reference evidence="3 4" key="1">
    <citation type="submission" date="2020-05" db="EMBL/GenBank/DDBJ databases">
        <title>Genome Sequencing of Type Strains.</title>
        <authorList>
            <person name="Lemaire J.F."/>
            <person name="Inderbitzin P."/>
            <person name="Gregorio O.A."/>
            <person name="Collins S.B."/>
            <person name="Wespe N."/>
            <person name="Knight-Connoni V."/>
        </authorList>
    </citation>
    <scope>NUCLEOTIDE SEQUENCE [LARGE SCALE GENOMIC DNA]</scope>
    <source>
        <strain evidence="3 4">ATCC 25174</strain>
    </source>
</reference>
<feature type="transmembrane region" description="Helical" evidence="1">
    <location>
        <begin position="89"/>
        <end position="108"/>
    </location>
</feature>
<dbReference type="InterPro" id="IPR054331">
    <property type="entry name" value="LiaF_TM"/>
</dbReference>
<comment type="caution">
    <text evidence="3">The sequence shown here is derived from an EMBL/GenBank/DDBJ whole genome shotgun (WGS) entry which is preliminary data.</text>
</comment>
<keyword evidence="4" id="KW-1185">Reference proteome</keyword>
<dbReference type="Proteomes" id="UP000565724">
    <property type="component" value="Unassembled WGS sequence"/>
</dbReference>
<protein>
    <recommendedName>
        <fullName evidence="2">LiaF transmembrane domain-containing protein</fullName>
    </recommendedName>
</protein>
<dbReference type="PANTHER" id="PTHR40763">
    <property type="entry name" value="MEMBRANE PROTEIN-RELATED"/>
    <property type="match status" value="1"/>
</dbReference>
<dbReference type="RefSeq" id="WP_175348734.1">
    <property type="nucleotide sequence ID" value="NZ_JABMCI010000069.1"/>
</dbReference>
<keyword evidence="1" id="KW-0812">Transmembrane</keyword>
<evidence type="ECO:0000256" key="1">
    <source>
        <dbReference type="SAM" id="Phobius"/>
    </source>
</evidence>
<accession>A0A7Y6A389</accession>
<proteinExistence type="predicted"/>